<dbReference type="Pfam" id="PF13412">
    <property type="entry name" value="HTH_24"/>
    <property type="match status" value="1"/>
</dbReference>
<dbReference type="Gene3D" id="1.10.10.10">
    <property type="entry name" value="Winged helix-like DNA-binding domain superfamily/Winged helix DNA-binding domain"/>
    <property type="match status" value="1"/>
</dbReference>
<name>A0ABN1YEN4_9ACTN</name>
<reference evidence="2 3" key="1">
    <citation type="journal article" date="2019" name="Int. J. Syst. Evol. Microbiol.">
        <title>The Global Catalogue of Microorganisms (GCM) 10K type strain sequencing project: providing services to taxonomists for standard genome sequencing and annotation.</title>
        <authorList>
            <consortium name="The Broad Institute Genomics Platform"/>
            <consortium name="The Broad Institute Genome Sequencing Center for Infectious Disease"/>
            <person name="Wu L."/>
            <person name="Ma J."/>
        </authorList>
    </citation>
    <scope>NUCLEOTIDE SEQUENCE [LARGE SCALE GENOMIC DNA]</scope>
    <source>
        <strain evidence="2 3">JCM 12393</strain>
    </source>
</reference>
<dbReference type="SUPFAM" id="SSF46785">
    <property type="entry name" value="Winged helix' DNA-binding domain"/>
    <property type="match status" value="1"/>
</dbReference>
<evidence type="ECO:0000313" key="2">
    <source>
        <dbReference type="EMBL" id="GAA1408114.1"/>
    </source>
</evidence>
<comment type="caution">
    <text evidence="2">The sequence shown here is derived from an EMBL/GenBank/DDBJ whole genome shotgun (WGS) entry which is preliminary data.</text>
</comment>
<dbReference type="SUPFAM" id="SSF53067">
    <property type="entry name" value="Actin-like ATPase domain"/>
    <property type="match status" value="1"/>
</dbReference>
<dbReference type="InterPro" id="IPR036388">
    <property type="entry name" value="WH-like_DNA-bd_sf"/>
</dbReference>
<sequence>MPKSPRTPATATTQTVAQVNQTVLLEVLRRHGSLSRQRLAAESGLSTATVHRLVEVMRAAGLVLVEAERAPSSGGRPPQLIRYNAGAQTVLAVAMRPRRIIGVVADLHGTVLHEAEHHWAAGLGPEREREPSAEDLTEPLLALVDGLRAWAGRHAGAPRALVVGVPGVVRDRTGLVEFAPALDWPGLRLRTLLQERLGVPVAVESNVDLVALAVQRSEAAAGVGDLAAVVVGIEVGAGIVLGGRLHRGRLGSAGALGHLMGDRRALDRPLGRTGDTQARIGDHAVDRRIAEAGLTVSGTSAERVAELFRLAREGVPAAVRLVDEFTDDLALLVANLTSVLGPELIALGGRLFWESGGETLTAIESRLQGRVPVLPRLMVVHSTTTELVGAAAAAVRLADGATFITH</sequence>
<dbReference type="Gene3D" id="3.30.420.40">
    <property type="match status" value="2"/>
</dbReference>
<organism evidence="2 3">
    <name type="scientific">Kitasatospora putterlickiae</name>
    <dbReference type="NCBI Taxonomy" id="221725"/>
    <lineage>
        <taxon>Bacteria</taxon>
        <taxon>Bacillati</taxon>
        <taxon>Actinomycetota</taxon>
        <taxon>Actinomycetes</taxon>
        <taxon>Kitasatosporales</taxon>
        <taxon>Streptomycetaceae</taxon>
        <taxon>Kitasatospora</taxon>
    </lineage>
</organism>
<dbReference type="InterPro" id="IPR043129">
    <property type="entry name" value="ATPase_NBD"/>
</dbReference>
<evidence type="ECO:0000256" key="1">
    <source>
        <dbReference type="ARBA" id="ARBA00006479"/>
    </source>
</evidence>
<dbReference type="PANTHER" id="PTHR18964">
    <property type="entry name" value="ROK (REPRESSOR, ORF, KINASE) FAMILY"/>
    <property type="match status" value="1"/>
</dbReference>
<dbReference type="RefSeq" id="WP_344342598.1">
    <property type="nucleotide sequence ID" value="NZ_BAAAKJ010000333.1"/>
</dbReference>
<dbReference type="Pfam" id="PF00480">
    <property type="entry name" value="ROK"/>
    <property type="match status" value="1"/>
</dbReference>
<gene>
    <name evidence="2" type="ORF">GCM10009639_57650</name>
</gene>
<dbReference type="EMBL" id="BAAAKJ010000333">
    <property type="protein sequence ID" value="GAA1408114.1"/>
    <property type="molecule type" value="Genomic_DNA"/>
</dbReference>
<dbReference type="InterPro" id="IPR000600">
    <property type="entry name" value="ROK"/>
</dbReference>
<proteinExistence type="inferred from homology"/>
<dbReference type="InterPro" id="IPR036390">
    <property type="entry name" value="WH_DNA-bd_sf"/>
</dbReference>
<dbReference type="Proteomes" id="UP001499863">
    <property type="component" value="Unassembled WGS sequence"/>
</dbReference>
<comment type="similarity">
    <text evidence="1">Belongs to the ROK (NagC/XylR) family.</text>
</comment>
<keyword evidence="3" id="KW-1185">Reference proteome</keyword>
<dbReference type="PANTHER" id="PTHR18964:SF149">
    <property type="entry name" value="BIFUNCTIONAL UDP-N-ACETYLGLUCOSAMINE 2-EPIMERASE_N-ACETYLMANNOSAMINE KINASE"/>
    <property type="match status" value="1"/>
</dbReference>
<protein>
    <submittedName>
        <fullName evidence="2">ROK family protein</fullName>
    </submittedName>
</protein>
<accession>A0ABN1YEN4</accession>
<evidence type="ECO:0000313" key="3">
    <source>
        <dbReference type="Proteomes" id="UP001499863"/>
    </source>
</evidence>